<evidence type="ECO:0000313" key="6">
    <source>
        <dbReference type="Ensembl" id="ENSRNOP00000099620.1"/>
    </source>
</evidence>
<reference evidence="6" key="2">
    <citation type="submission" date="2025-08" db="UniProtKB">
        <authorList>
            <consortium name="Ensembl"/>
        </authorList>
    </citation>
    <scope>IDENTIFICATION</scope>
    <source>
        <strain evidence="6">Brown Norway</strain>
    </source>
</reference>
<dbReference type="Proteomes" id="UP000002494">
    <property type="component" value="Chromosome X"/>
</dbReference>
<feature type="compositionally biased region" description="Pro residues" evidence="4">
    <location>
        <begin position="34"/>
        <end position="47"/>
    </location>
</feature>
<dbReference type="Ensembl" id="ENSRNOT00000122712.1">
    <property type="protein sequence ID" value="ENSRNOP00000099620.1"/>
    <property type="gene ID" value="ENSRNOG00000048295.4"/>
</dbReference>
<gene>
    <name evidence="6" type="primary">AABR07039229.2</name>
</gene>
<keyword evidence="3" id="KW-0804">Transcription</keyword>
<keyword evidence="2" id="KW-0805">Transcription regulation</keyword>
<dbReference type="InterPro" id="IPR031577">
    <property type="entry name" value="DMRT-C1/C2_C"/>
</dbReference>
<organism evidence="6 7">
    <name type="scientific">Rattus norvegicus</name>
    <name type="common">Rat</name>
    <dbReference type="NCBI Taxonomy" id="10116"/>
    <lineage>
        <taxon>Eukaryota</taxon>
        <taxon>Metazoa</taxon>
        <taxon>Chordata</taxon>
        <taxon>Craniata</taxon>
        <taxon>Vertebrata</taxon>
        <taxon>Euteleostomi</taxon>
        <taxon>Mammalia</taxon>
        <taxon>Eutheria</taxon>
        <taxon>Euarchontoglires</taxon>
        <taxon>Glires</taxon>
        <taxon>Rodentia</taxon>
        <taxon>Myomorpha</taxon>
        <taxon>Muroidea</taxon>
        <taxon>Muridae</taxon>
        <taxon>Murinae</taxon>
        <taxon>Rattus</taxon>
    </lineage>
</organism>
<protein>
    <submittedName>
        <fullName evidence="6">DMRT-like family C1a</fullName>
    </submittedName>
</protein>
<accession>A0ABK0LDS4</accession>
<feature type="region of interest" description="Disordered" evidence="4">
    <location>
        <begin position="33"/>
        <end position="87"/>
    </location>
</feature>
<evidence type="ECO:0000256" key="2">
    <source>
        <dbReference type="ARBA" id="ARBA00023015"/>
    </source>
</evidence>
<evidence type="ECO:0000256" key="4">
    <source>
        <dbReference type="SAM" id="MobiDB-lite"/>
    </source>
</evidence>
<reference evidence="6" key="1">
    <citation type="submission" date="2024-01" db="EMBL/GenBank/DDBJ databases">
        <title>GRCr8: a new rat reference genome assembly contstructed from accurate long reads and long range scaffolding.</title>
        <authorList>
            <person name="Doris P.A."/>
            <person name="Kalbfleisch T."/>
            <person name="Li K."/>
            <person name="Howe K."/>
            <person name="Wood J."/>
        </authorList>
    </citation>
    <scope>NUCLEOTIDE SEQUENCE [LARGE SCALE GENOMIC DNA]</scope>
    <source>
        <strain evidence="6">Brown Norway</strain>
    </source>
</reference>
<evidence type="ECO:0000259" key="5">
    <source>
        <dbReference type="Pfam" id="PF15791"/>
    </source>
</evidence>
<dbReference type="RGD" id="15203475">
    <property type="gene designation" value="AABR07039229.2"/>
</dbReference>
<feature type="compositionally biased region" description="Basic residues" evidence="4">
    <location>
        <begin position="112"/>
        <end position="122"/>
    </location>
</feature>
<dbReference type="GeneTree" id="ENSGT00940000156489"/>
<feature type="domain" description="Doublesex- and mab-3-related transcription factor C1/C2 C-terminal" evidence="5">
    <location>
        <begin position="261"/>
        <end position="372"/>
    </location>
</feature>
<reference evidence="6" key="3">
    <citation type="submission" date="2025-09" db="UniProtKB">
        <authorList>
            <consortium name="Ensembl"/>
        </authorList>
    </citation>
    <scope>IDENTIFICATION</scope>
    <source>
        <strain evidence="6">Brown Norway</strain>
    </source>
</reference>
<comment type="similarity">
    <text evidence="1">Belongs to the DMRT family.</text>
</comment>
<feature type="compositionally biased region" description="Basic residues" evidence="4">
    <location>
        <begin position="175"/>
        <end position="185"/>
    </location>
</feature>
<feature type="region of interest" description="Disordered" evidence="4">
    <location>
        <begin position="102"/>
        <end position="193"/>
    </location>
</feature>
<keyword evidence="7" id="KW-1185">Reference proteome</keyword>
<sequence>SKDRSLPSERQPRGGGVLLQVWSPGFWSLLRLAPGPPPLGAAPPHPSGPGLQYRPRPAEALRGGASAFPQQSGRRARRRRLRPLPCPLPGPWGLRAAAWDSRAGGCGCSRRPPQRPRRRHGPRGLAASARSGRPPNARGRASPPRVPASWASQSRREVRKAVSAVSASKKEQATRVKKHVVRRQKGTMAAAPKSHVHVKKLTVEEGVRTGKNSVHQLQAQVDTATQQESSQGPVLLSQLPETTSVPYTPETMGQQLTVSLSGEPYGPSAMPSMCPSLILQPCATTDPMLLQPQGSSASNQASVSATLEWQEMLEAAEALLALKNSSQTRHQPCGMPGTAGERGLQLPNPSMPPRPASSGSLPSGHLDCMSLLT</sequence>
<evidence type="ECO:0000313" key="7">
    <source>
        <dbReference type="Proteomes" id="UP000002494"/>
    </source>
</evidence>
<proteinExistence type="inferred from homology"/>
<name>A0ABK0LDS4_RAT</name>
<dbReference type="Pfam" id="PF15791">
    <property type="entry name" value="DMRT-like"/>
    <property type="match status" value="1"/>
</dbReference>
<evidence type="ECO:0000256" key="3">
    <source>
        <dbReference type="ARBA" id="ARBA00023163"/>
    </source>
</evidence>
<evidence type="ECO:0000256" key="1">
    <source>
        <dbReference type="ARBA" id="ARBA00006834"/>
    </source>
</evidence>
<feature type="region of interest" description="Disordered" evidence="4">
    <location>
        <begin position="327"/>
        <end position="364"/>
    </location>
</feature>